<proteinExistence type="predicted"/>
<reference evidence="2" key="1">
    <citation type="journal article" date="2019" name="Int. J. Syst. Evol. Microbiol.">
        <title>The Global Catalogue of Microorganisms (GCM) 10K type strain sequencing project: providing services to taxonomists for standard genome sequencing and annotation.</title>
        <authorList>
            <consortium name="The Broad Institute Genomics Platform"/>
            <consortium name="The Broad Institute Genome Sequencing Center for Infectious Disease"/>
            <person name="Wu L."/>
            <person name="Ma J."/>
        </authorList>
    </citation>
    <scope>NUCLEOTIDE SEQUENCE [LARGE SCALE GENOMIC DNA]</scope>
    <source>
        <strain evidence="2">CGMCC 4.7241</strain>
    </source>
</reference>
<name>A0ABV7Y800_9ACTN</name>
<accession>A0ABV7Y800</accession>
<comment type="caution">
    <text evidence="1">The sequence shown here is derived from an EMBL/GenBank/DDBJ whole genome shotgun (WGS) entry which is preliminary data.</text>
</comment>
<dbReference type="SUPFAM" id="SSF51445">
    <property type="entry name" value="(Trans)glycosidases"/>
    <property type="match status" value="1"/>
</dbReference>
<sequence length="469" mass="52125">MPAREGFRANLPAGGIKAALIGGNTIGASIREATARSDGYRHIDTPRLIGRLQELNTNTYFYGVWDSATDWDDLREEFLPAAQEIGLKVIPYLVPPSETDLNGRASRPYIMDYVAWARAHAELSLEYPNLIGWSIDDFEFDMNAKLFTHEYMTQMRETQDAINPDLGFLTCAYWGAATSPEFLDKYGPFIDGIVYPYLDGHNHNTQVTSTVKSDLDAIREVAEPRGIETILLVYAGRFLTSQLRPTETYAAECVRAGVEHAAEGKIAGVVAYGTQVDGAPTPNSENLAMYGTGRLSLAAPYHSVAKTGTYGEGWQTVVVDPDSPRYELSFWHYRLFTSNVPAPGDYEFRVLVDDEEVWASDVRGEPWALWIQGKGLQGPVDITPYLKGKTSARLAFRLTAERDVSSRYVDVGIDHLETVGFTIADPGFEEDGPWEFVRGGNGPILASIDHFVPDRPERIFRAVSEEFGR</sequence>
<dbReference type="Proteomes" id="UP001595699">
    <property type="component" value="Unassembled WGS sequence"/>
</dbReference>
<evidence type="ECO:0000313" key="1">
    <source>
        <dbReference type="EMBL" id="MFC3760499.1"/>
    </source>
</evidence>
<protein>
    <submittedName>
        <fullName evidence="1">Uncharacterized protein</fullName>
    </submittedName>
</protein>
<evidence type="ECO:0000313" key="2">
    <source>
        <dbReference type="Proteomes" id="UP001595699"/>
    </source>
</evidence>
<organism evidence="1 2">
    <name type="scientific">Tenggerimyces flavus</name>
    <dbReference type="NCBI Taxonomy" id="1708749"/>
    <lineage>
        <taxon>Bacteria</taxon>
        <taxon>Bacillati</taxon>
        <taxon>Actinomycetota</taxon>
        <taxon>Actinomycetes</taxon>
        <taxon>Propionibacteriales</taxon>
        <taxon>Nocardioidaceae</taxon>
        <taxon>Tenggerimyces</taxon>
    </lineage>
</organism>
<dbReference type="RefSeq" id="WP_205122458.1">
    <property type="nucleotide sequence ID" value="NZ_JAFBCM010000001.1"/>
</dbReference>
<dbReference type="InterPro" id="IPR017853">
    <property type="entry name" value="GH"/>
</dbReference>
<gene>
    <name evidence="1" type="ORF">ACFOUW_06595</name>
</gene>
<keyword evidence="2" id="KW-1185">Reference proteome</keyword>
<dbReference type="EMBL" id="JBHRZH010000005">
    <property type="protein sequence ID" value="MFC3760499.1"/>
    <property type="molecule type" value="Genomic_DNA"/>
</dbReference>